<sequence length="473" mass="53593">MDLGLPLRPNGSVCVTENLRVVVKEENVNEEEYDHVISFHDEEDKPVAELHCKTETDIQTDVVESYSGPTYSETLQTAAEIEMKKEDDAQDNDSLVQNNLRWDQPWSAGNMDLGLPLRPNGSVCVTENLRVVVKEENVNEEEYDHVIVSFHDEEDKPVAELHCKTETDIQTDVAESYSGPTYSETLQTAAEIEMKKEDDAQDNDSLVQSALEHPHIMQHQFHGQNDQLNLQLNEGPYYCTICSKSFTAQRDYEKHQQTHTLRIKSKQATAKKSHQCTHCGKSFTCKSNLKQHVLIHTGEKSNKCAQCEKAFSASSKLKRHMLTHTGEKPHKCNQCGKGFSLLLTLKTHMLTHTGEKPHTCAQCGRSFSQVSNLKSHMQTHTLQKPHTCAQCGKAFARPSQLKLHILIHTGENPHKCAQCEKAFSTSSELKRHMLTHTREKPHKCDQCGKGFSLFSNLKRHLVIHTREKPHKCA</sequence>
<dbReference type="GO" id="GO:0000122">
    <property type="term" value="P:negative regulation of transcription by RNA polymerase II"/>
    <property type="evidence" value="ECO:0007669"/>
    <property type="project" value="UniProtKB-ARBA"/>
</dbReference>
<name>A0AAV6GRT9_9TELE</name>
<feature type="domain" description="C2H2-type" evidence="12">
    <location>
        <begin position="237"/>
        <end position="260"/>
    </location>
</feature>
<evidence type="ECO:0000256" key="5">
    <source>
        <dbReference type="ARBA" id="ARBA00022771"/>
    </source>
</evidence>
<dbReference type="PANTHER" id="PTHR24388">
    <property type="entry name" value="ZINC FINGER PROTEIN"/>
    <property type="match status" value="1"/>
</dbReference>
<feature type="domain" description="C2H2-type" evidence="12">
    <location>
        <begin position="302"/>
        <end position="329"/>
    </location>
</feature>
<organism evidence="13 14">
    <name type="scientific">Alosa alosa</name>
    <name type="common">allis shad</name>
    <dbReference type="NCBI Taxonomy" id="278164"/>
    <lineage>
        <taxon>Eukaryota</taxon>
        <taxon>Metazoa</taxon>
        <taxon>Chordata</taxon>
        <taxon>Craniata</taxon>
        <taxon>Vertebrata</taxon>
        <taxon>Euteleostomi</taxon>
        <taxon>Actinopterygii</taxon>
        <taxon>Neopterygii</taxon>
        <taxon>Teleostei</taxon>
        <taxon>Clupei</taxon>
        <taxon>Clupeiformes</taxon>
        <taxon>Clupeoidei</taxon>
        <taxon>Clupeidae</taxon>
        <taxon>Alosa</taxon>
    </lineage>
</organism>
<evidence type="ECO:0000256" key="9">
    <source>
        <dbReference type="ARBA" id="ARBA00023163"/>
    </source>
</evidence>
<evidence type="ECO:0000256" key="3">
    <source>
        <dbReference type="ARBA" id="ARBA00022723"/>
    </source>
</evidence>
<keyword evidence="6" id="KW-0862">Zinc</keyword>
<evidence type="ECO:0000256" key="4">
    <source>
        <dbReference type="ARBA" id="ARBA00022737"/>
    </source>
</evidence>
<feature type="domain" description="C2H2-type" evidence="12">
    <location>
        <begin position="274"/>
        <end position="301"/>
    </location>
</feature>
<evidence type="ECO:0000313" key="13">
    <source>
        <dbReference type="EMBL" id="KAG5277838.1"/>
    </source>
</evidence>
<dbReference type="FunFam" id="3.30.160.60:FF:000912">
    <property type="entry name" value="Zinc finger protein 660"/>
    <property type="match status" value="2"/>
</dbReference>
<dbReference type="Gene3D" id="3.30.160.60">
    <property type="entry name" value="Classic Zinc Finger"/>
    <property type="match status" value="8"/>
</dbReference>
<dbReference type="SUPFAM" id="SSF57667">
    <property type="entry name" value="beta-beta-alpha zinc fingers"/>
    <property type="match status" value="5"/>
</dbReference>
<evidence type="ECO:0000256" key="1">
    <source>
        <dbReference type="ARBA" id="ARBA00004123"/>
    </source>
</evidence>
<evidence type="ECO:0000259" key="12">
    <source>
        <dbReference type="PROSITE" id="PS50157"/>
    </source>
</evidence>
<dbReference type="Pfam" id="PF00096">
    <property type="entry name" value="zf-C2H2"/>
    <property type="match status" value="7"/>
</dbReference>
<feature type="domain" description="C2H2-type" evidence="12">
    <location>
        <begin position="442"/>
        <end position="469"/>
    </location>
</feature>
<accession>A0AAV6GRT9</accession>
<dbReference type="PROSITE" id="PS00028">
    <property type="entry name" value="ZINC_FINGER_C2H2_1"/>
    <property type="match status" value="8"/>
</dbReference>
<keyword evidence="14" id="KW-1185">Reference proteome</keyword>
<evidence type="ECO:0000256" key="11">
    <source>
        <dbReference type="PROSITE-ProRule" id="PRU00042"/>
    </source>
</evidence>
<dbReference type="PANTHER" id="PTHR24388:SF96">
    <property type="entry name" value="GENE, 32687-RELATED"/>
    <property type="match status" value="1"/>
</dbReference>
<dbReference type="GO" id="GO:0005634">
    <property type="term" value="C:nucleus"/>
    <property type="evidence" value="ECO:0007669"/>
    <property type="project" value="UniProtKB-SubCell"/>
</dbReference>
<dbReference type="FunFam" id="3.30.160.60:FF:001450">
    <property type="entry name" value="zinc finger protein 774"/>
    <property type="match status" value="1"/>
</dbReference>
<keyword evidence="3" id="KW-0479">Metal-binding</keyword>
<dbReference type="Proteomes" id="UP000823561">
    <property type="component" value="Chromosome 7"/>
</dbReference>
<evidence type="ECO:0000256" key="6">
    <source>
        <dbReference type="ARBA" id="ARBA00022833"/>
    </source>
</evidence>
<comment type="subcellular location">
    <subcellularLocation>
        <location evidence="1">Nucleus</location>
    </subcellularLocation>
</comment>
<dbReference type="Pfam" id="PF13894">
    <property type="entry name" value="zf-C2H2_4"/>
    <property type="match status" value="1"/>
</dbReference>
<comment type="similarity">
    <text evidence="2">Belongs to the krueppel C2H2-type zinc-finger protein family.</text>
</comment>
<dbReference type="FunFam" id="3.30.160.60:FF:000630">
    <property type="entry name" value="Zinc finger protein 180"/>
    <property type="match status" value="1"/>
</dbReference>
<evidence type="ECO:0000256" key="2">
    <source>
        <dbReference type="ARBA" id="ARBA00006991"/>
    </source>
</evidence>
<dbReference type="InterPro" id="IPR013087">
    <property type="entry name" value="Znf_C2H2_type"/>
</dbReference>
<keyword evidence="4" id="KW-0677">Repeat</keyword>
<feature type="domain" description="C2H2-type" evidence="12">
    <location>
        <begin position="358"/>
        <end position="385"/>
    </location>
</feature>
<evidence type="ECO:0000256" key="8">
    <source>
        <dbReference type="ARBA" id="ARBA00023125"/>
    </source>
</evidence>
<dbReference type="SMART" id="SM00355">
    <property type="entry name" value="ZnF_C2H2"/>
    <property type="match status" value="8"/>
</dbReference>
<dbReference type="InterPro" id="IPR036236">
    <property type="entry name" value="Znf_C2H2_sf"/>
</dbReference>
<protein>
    <recommendedName>
        <fullName evidence="12">C2H2-type domain-containing protein</fullName>
    </recommendedName>
</protein>
<keyword evidence="9" id="KW-0804">Transcription</keyword>
<dbReference type="AlphaFoldDB" id="A0AAV6GRT9"/>
<keyword evidence="7" id="KW-0805">Transcription regulation</keyword>
<feature type="domain" description="C2H2-type" evidence="12">
    <location>
        <begin position="330"/>
        <end position="357"/>
    </location>
</feature>
<keyword evidence="5 11" id="KW-0863">Zinc-finger</keyword>
<dbReference type="EMBL" id="JADWDJ010000007">
    <property type="protein sequence ID" value="KAG5277838.1"/>
    <property type="molecule type" value="Genomic_DNA"/>
</dbReference>
<dbReference type="FunFam" id="3.30.160.60:FF:000624">
    <property type="entry name" value="zinc finger protein 697"/>
    <property type="match status" value="2"/>
</dbReference>
<keyword evidence="8" id="KW-0238">DNA-binding</keyword>
<feature type="domain" description="C2H2-type" evidence="12">
    <location>
        <begin position="386"/>
        <end position="413"/>
    </location>
</feature>
<proteinExistence type="inferred from homology"/>
<feature type="domain" description="C2H2-type" evidence="12">
    <location>
        <begin position="414"/>
        <end position="441"/>
    </location>
</feature>
<keyword evidence="10" id="KW-0539">Nucleus</keyword>
<evidence type="ECO:0000256" key="7">
    <source>
        <dbReference type="ARBA" id="ARBA00023015"/>
    </source>
</evidence>
<evidence type="ECO:0000256" key="10">
    <source>
        <dbReference type="ARBA" id="ARBA00023242"/>
    </source>
</evidence>
<dbReference type="PROSITE" id="PS50157">
    <property type="entry name" value="ZINC_FINGER_C2H2_2"/>
    <property type="match status" value="8"/>
</dbReference>
<dbReference type="GO" id="GO:0000978">
    <property type="term" value="F:RNA polymerase II cis-regulatory region sequence-specific DNA binding"/>
    <property type="evidence" value="ECO:0007669"/>
    <property type="project" value="TreeGrafter"/>
</dbReference>
<reference evidence="13" key="1">
    <citation type="submission" date="2020-10" db="EMBL/GenBank/DDBJ databases">
        <title>Chromosome-scale genome assembly of the Allis shad, Alosa alosa.</title>
        <authorList>
            <person name="Margot Z."/>
            <person name="Christophe K."/>
            <person name="Cabau C."/>
            <person name="Louis A."/>
            <person name="Berthelot C."/>
            <person name="Parey E."/>
            <person name="Roest Crollius H."/>
            <person name="Montfort J."/>
            <person name="Robinson-Rechavi M."/>
            <person name="Bucao C."/>
            <person name="Bouchez O."/>
            <person name="Gislard M."/>
            <person name="Lluch J."/>
            <person name="Milhes M."/>
            <person name="Lampietro C."/>
            <person name="Lopez Roques C."/>
            <person name="Donnadieu C."/>
            <person name="Braasch I."/>
            <person name="Desvignes T."/>
            <person name="Postlethwait J."/>
            <person name="Bobe J."/>
            <person name="Guiguen Y."/>
        </authorList>
    </citation>
    <scope>NUCLEOTIDE SEQUENCE</scope>
    <source>
        <strain evidence="13">M-15738</strain>
        <tissue evidence="13">Blood</tissue>
    </source>
</reference>
<dbReference type="GO" id="GO:0045595">
    <property type="term" value="P:regulation of cell differentiation"/>
    <property type="evidence" value="ECO:0007669"/>
    <property type="project" value="UniProtKB-ARBA"/>
</dbReference>
<dbReference type="FunFam" id="3.30.160.60:FF:000761">
    <property type="entry name" value="Zinc finger protein 449"/>
    <property type="match status" value="1"/>
</dbReference>
<gene>
    <name evidence="13" type="ORF">AALO_G00091940</name>
</gene>
<dbReference type="GO" id="GO:0000981">
    <property type="term" value="F:DNA-binding transcription factor activity, RNA polymerase II-specific"/>
    <property type="evidence" value="ECO:0007669"/>
    <property type="project" value="TreeGrafter"/>
</dbReference>
<evidence type="ECO:0000313" key="14">
    <source>
        <dbReference type="Proteomes" id="UP000823561"/>
    </source>
</evidence>
<dbReference type="GO" id="GO:0008270">
    <property type="term" value="F:zinc ion binding"/>
    <property type="evidence" value="ECO:0007669"/>
    <property type="project" value="UniProtKB-KW"/>
</dbReference>
<dbReference type="InterPro" id="IPR050527">
    <property type="entry name" value="Snail/Krueppel_Znf"/>
</dbReference>
<comment type="caution">
    <text evidence="13">The sequence shown here is derived from an EMBL/GenBank/DDBJ whole genome shotgun (WGS) entry which is preliminary data.</text>
</comment>